<dbReference type="Pfam" id="PF10557">
    <property type="entry name" value="Cullin_Nedd8"/>
    <property type="match status" value="1"/>
</dbReference>
<proteinExistence type="inferred from homology"/>
<dbReference type="Gene3D" id="1.20.1310.10">
    <property type="entry name" value="Cullin Repeats"/>
    <property type="match status" value="4"/>
</dbReference>
<dbReference type="SUPFAM" id="SSF46785">
    <property type="entry name" value="Winged helix' DNA-binding domain"/>
    <property type="match status" value="1"/>
</dbReference>
<comment type="similarity">
    <text evidence="1 4 5">Belongs to the cullin family.</text>
</comment>
<dbReference type="GO" id="GO:0006511">
    <property type="term" value="P:ubiquitin-dependent protein catabolic process"/>
    <property type="evidence" value="ECO:0007669"/>
    <property type="project" value="InterPro"/>
</dbReference>
<dbReference type="Proteomes" id="UP000054107">
    <property type="component" value="Unassembled WGS sequence"/>
</dbReference>
<gene>
    <name evidence="8" type="primary">PARPA_04727.1 scaffold 15639</name>
</gene>
<evidence type="ECO:0000313" key="8">
    <source>
        <dbReference type="EMBL" id="CEP10928.1"/>
    </source>
</evidence>
<dbReference type="InterPro" id="IPR019559">
    <property type="entry name" value="Cullin_neddylation_domain"/>
</dbReference>
<feature type="region of interest" description="Disordered" evidence="6">
    <location>
        <begin position="1"/>
        <end position="46"/>
    </location>
</feature>
<dbReference type="InterPro" id="IPR016158">
    <property type="entry name" value="Cullin_homology"/>
</dbReference>
<dbReference type="InterPro" id="IPR036390">
    <property type="entry name" value="WH_DNA-bd_sf"/>
</dbReference>
<dbReference type="Gene3D" id="3.30.230.130">
    <property type="entry name" value="Cullin, Chain C, Domain 2"/>
    <property type="match status" value="1"/>
</dbReference>
<dbReference type="AlphaFoldDB" id="A0A0B7N687"/>
<dbReference type="InterPro" id="IPR059120">
    <property type="entry name" value="Cullin-like_AB"/>
</dbReference>
<dbReference type="PANTHER" id="PTHR11932">
    <property type="entry name" value="CULLIN"/>
    <property type="match status" value="1"/>
</dbReference>
<dbReference type="OrthoDB" id="27073at2759"/>
<feature type="compositionally biased region" description="Low complexity" evidence="6">
    <location>
        <begin position="29"/>
        <end position="46"/>
    </location>
</feature>
<feature type="domain" description="Cullin family profile" evidence="7">
    <location>
        <begin position="431"/>
        <end position="660"/>
    </location>
</feature>
<dbReference type="SMART" id="SM00182">
    <property type="entry name" value="CULLIN"/>
    <property type="match status" value="1"/>
</dbReference>
<reference evidence="8 9" key="1">
    <citation type="submission" date="2014-09" db="EMBL/GenBank/DDBJ databases">
        <authorList>
            <person name="Ellenberger Sabrina"/>
        </authorList>
    </citation>
    <scope>NUCLEOTIDE SEQUENCE [LARGE SCALE GENOMIC DNA]</scope>
    <source>
        <strain evidence="8 9">CBS 412.66</strain>
    </source>
</reference>
<evidence type="ECO:0000256" key="5">
    <source>
        <dbReference type="RuleBase" id="RU003829"/>
    </source>
</evidence>
<dbReference type="InterPro" id="IPR045093">
    <property type="entry name" value="Cullin"/>
</dbReference>
<dbReference type="InterPro" id="IPR036388">
    <property type="entry name" value="WH-like_DNA-bd_sf"/>
</dbReference>
<keyword evidence="3" id="KW-0832">Ubl conjugation</keyword>
<protein>
    <recommendedName>
        <fullName evidence="7">Cullin family profile domain-containing protein</fullName>
    </recommendedName>
</protein>
<evidence type="ECO:0000259" key="7">
    <source>
        <dbReference type="PROSITE" id="PS50069"/>
    </source>
</evidence>
<dbReference type="SMART" id="SM00884">
    <property type="entry name" value="Cullin_Nedd8"/>
    <property type="match status" value="1"/>
</dbReference>
<organism evidence="8 9">
    <name type="scientific">Parasitella parasitica</name>
    <dbReference type="NCBI Taxonomy" id="35722"/>
    <lineage>
        <taxon>Eukaryota</taxon>
        <taxon>Fungi</taxon>
        <taxon>Fungi incertae sedis</taxon>
        <taxon>Mucoromycota</taxon>
        <taxon>Mucoromycotina</taxon>
        <taxon>Mucoromycetes</taxon>
        <taxon>Mucorales</taxon>
        <taxon>Mucorineae</taxon>
        <taxon>Mucoraceae</taxon>
        <taxon>Parasitella</taxon>
    </lineage>
</organism>
<dbReference type="Pfam" id="PF26557">
    <property type="entry name" value="Cullin_AB"/>
    <property type="match status" value="1"/>
</dbReference>
<evidence type="ECO:0000256" key="2">
    <source>
        <dbReference type="ARBA" id="ARBA00022499"/>
    </source>
</evidence>
<dbReference type="InterPro" id="IPR016159">
    <property type="entry name" value="Cullin_repeat-like_dom_sf"/>
</dbReference>
<dbReference type="SUPFAM" id="SSF75632">
    <property type="entry name" value="Cullin homology domain"/>
    <property type="match status" value="1"/>
</dbReference>
<dbReference type="InterPro" id="IPR036317">
    <property type="entry name" value="Cullin_homology_sf"/>
</dbReference>
<keyword evidence="2" id="KW-1017">Isopeptide bond</keyword>
<accession>A0A0B7N687</accession>
<dbReference type="FunFam" id="1.20.1310.10:FF:000002">
    <property type="entry name" value="cullin-3 isoform X1"/>
    <property type="match status" value="1"/>
</dbReference>
<name>A0A0B7N687_9FUNG</name>
<dbReference type="InterPro" id="IPR001373">
    <property type="entry name" value="Cullin_N"/>
</dbReference>
<dbReference type="EMBL" id="LN725615">
    <property type="protein sequence ID" value="CEP10928.1"/>
    <property type="molecule type" value="Genomic_DNA"/>
</dbReference>
<dbReference type="FunFam" id="1.10.10.10:FF:000050">
    <property type="entry name" value="Cullin 4B"/>
    <property type="match status" value="1"/>
</dbReference>
<dbReference type="Gene3D" id="1.10.10.10">
    <property type="entry name" value="Winged helix-like DNA-binding domain superfamily/Winged helix DNA-binding domain"/>
    <property type="match status" value="1"/>
</dbReference>
<evidence type="ECO:0000313" key="9">
    <source>
        <dbReference type="Proteomes" id="UP000054107"/>
    </source>
</evidence>
<keyword evidence="9" id="KW-1185">Reference proteome</keyword>
<evidence type="ECO:0000256" key="6">
    <source>
        <dbReference type="SAM" id="MobiDB-lite"/>
    </source>
</evidence>
<dbReference type="STRING" id="35722.A0A0B7N687"/>
<evidence type="ECO:0000256" key="1">
    <source>
        <dbReference type="ARBA" id="ARBA00006019"/>
    </source>
</evidence>
<dbReference type="Pfam" id="PF00888">
    <property type="entry name" value="Cullin"/>
    <property type="match status" value="1"/>
</dbReference>
<evidence type="ECO:0000256" key="3">
    <source>
        <dbReference type="ARBA" id="ARBA00022843"/>
    </source>
</evidence>
<dbReference type="GO" id="GO:0031625">
    <property type="term" value="F:ubiquitin protein ligase binding"/>
    <property type="evidence" value="ECO:0007669"/>
    <property type="project" value="InterPro"/>
</dbReference>
<dbReference type="PROSITE" id="PS50069">
    <property type="entry name" value="CULLIN_2"/>
    <property type="match status" value="1"/>
</dbReference>
<sequence length="788" mass="90517">MSKPASKGLKKRKMGSPVDPTQKRLDRFLSAASPSPSLSPGPSSLTLSEPMQIDLAGSSAAKNPMLGTYRQQIILPKITIADADRTSRQVELTDLNFENCWAMPKKLILSIFSTDSFNRINFITASQTLISLLKEEIEKHVHAIKKSLYSKPLNHDILSRLNAQWAMFCQQLGVIRTVFMELDRYYILPHTKYKSITQLGKDLFSEVIMEKDNFLHVVIAEVLHQIKIDRDGVKKINIKLVQDILRMLTEQSYYKTEFEPRFLESTSLYYREEANRRINYGTIAEYIHHAAGRRTQEAEERIKNYLNADTKQALISAVVEKLVYAKTEIIVEKGFHDMMDKDMYEPLKIFYELLYQSPKMNILRSAFGKYLKEEGIKIVQDPKNDPTMITSLVLFKRKIDAILKHCFNDDVNFLNALKESFERFINTRGNKPAELLAKHLDSKLKIPVKKQRLQEIVDTISLDFILVLFRFIQSKDAFEAHFKRFLAKRLLMDRSTSGELENHVLVNLKAECGAEFTKNLENMFTDIQVSADLTNEFKEYKKDKPRLPMSIKVIAQATWPTYSLLNIKLPSNMMANQKLFEGFYTKKFNGRKLLWQNRLSSCSIIANFPKGRKEIIASLAQAVILFIFNDPSKKSLTFSKLQTLTALSDSDLIGLLVSLSTGPYKLLLNTSGTDKVNQSDSFAYNHDFESVNPKVRIPAAASIEPTKDEEKDVEKKVHISRQHQLEAAIVRIMKAKKTSTHTALVEDLFKELKYPVQADDIKKRIETLIDRDYIIRDPQDSSSYIYQV</sequence>
<dbReference type="SUPFAM" id="SSF74788">
    <property type="entry name" value="Cullin repeat-like"/>
    <property type="match status" value="1"/>
</dbReference>
<evidence type="ECO:0000256" key="4">
    <source>
        <dbReference type="PROSITE-ProRule" id="PRU00330"/>
    </source>
</evidence>